<sequence length="415" mass="44366">MRDYSSGTVRKMRGRWQCVLRYREGGEWRTVTSMTDVPCPAGDEGRRAAEERLRRWRDSLIVEETARVVAARYEAKLSSLASGQPTGGALSEPFADYAVAYVEADHVSRRTGRPIEESTRAQYLGLVRNCMVPALAEGVTVAGVTPGMVEGALVSLQSRGLSASTVRKAFNLMSSVFAHACSCDGLARNPCEGLRAPSPGRPRLNSLAVADADRLARELSEMAPTRGVAAARIVLACGLREGELAGLQLGDIDRERTGCLHVERAIGSSKGRGRTYVKPPKSSAGTRQIPLNGELRSAIHDATATLTAACEREGVPLSDGLYLLGHVDGTWTSPTSLGREWAAVSRSLGLVGLAGKGVTLHDLRHTFATCALARGARVKDVQAILGHSSAQMTLDVYASSDPAERARTMGEISRL</sequence>
<dbReference type="STRING" id="1125712.HMPREF1316_0490"/>
<evidence type="ECO:0000313" key="5">
    <source>
        <dbReference type="EMBL" id="ERL06731.1"/>
    </source>
</evidence>
<dbReference type="PROSITE" id="PS51898">
    <property type="entry name" value="TYR_RECOMBINASE"/>
    <property type="match status" value="1"/>
</dbReference>
<dbReference type="AlphaFoldDB" id="U2V226"/>
<evidence type="ECO:0000256" key="2">
    <source>
        <dbReference type="ARBA" id="ARBA00023125"/>
    </source>
</evidence>
<dbReference type="GO" id="GO:0006310">
    <property type="term" value="P:DNA recombination"/>
    <property type="evidence" value="ECO:0007669"/>
    <property type="project" value="UniProtKB-KW"/>
</dbReference>
<proteinExistence type="inferred from homology"/>
<feature type="domain" description="Tyr recombinase" evidence="4">
    <location>
        <begin position="202"/>
        <end position="410"/>
    </location>
</feature>
<evidence type="ECO:0000256" key="3">
    <source>
        <dbReference type="ARBA" id="ARBA00023172"/>
    </source>
</evidence>
<comment type="caution">
    <text evidence="5">The sequence shown here is derived from an EMBL/GenBank/DDBJ whole genome shotgun (WGS) entry which is preliminary data.</text>
</comment>
<dbReference type="PATRIC" id="fig|1125712.3.peg.1916"/>
<keyword evidence="2" id="KW-0238">DNA-binding</keyword>
<gene>
    <name evidence="5" type="ORF">HMPREF1316_0490</name>
</gene>
<name>U2V226_9ACTN</name>
<dbReference type="InterPro" id="IPR050090">
    <property type="entry name" value="Tyrosine_recombinase_XerCD"/>
</dbReference>
<dbReference type="InterPro" id="IPR013762">
    <property type="entry name" value="Integrase-like_cat_sf"/>
</dbReference>
<protein>
    <submittedName>
        <fullName evidence="5">Site-specific recombinase, phage integrase family</fullName>
    </submittedName>
</protein>
<dbReference type="GO" id="GO:0003677">
    <property type="term" value="F:DNA binding"/>
    <property type="evidence" value="ECO:0007669"/>
    <property type="project" value="UniProtKB-KW"/>
</dbReference>
<evidence type="ECO:0000259" key="4">
    <source>
        <dbReference type="PROSITE" id="PS51898"/>
    </source>
</evidence>
<dbReference type="PANTHER" id="PTHR30349">
    <property type="entry name" value="PHAGE INTEGRASE-RELATED"/>
    <property type="match status" value="1"/>
</dbReference>
<evidence type="ECO:0000256" key="1">
    <source>
        <dbReference type="ARBA" id="ARBA00008857"/>
    </source>
</evidence>
<dbReference type="SUPFAM" id="SSF56349">
    <property type="entry name" value="DNA breaking-rejoining enzymes"/>
    <property type="match status" value="1"/>
</dbReference>
<dbReference type="GO" id="GO:0015074">
    <property type="term" value="P:DNA integration"/>
    <property type="evidence" value="ECO:0007669"/>
    <property type="project" value="InterPro"/>
</dbReference>
<dbReference type="Pfam" id="PF00589">
    <property type="entry name" value="Phage_integrase"/>
    <property type="match status" value="1"/>
</dbReference>
<dbReference type="InterPro" id="IPR011010">
    <property type="entry name" value="DNA_brk_join_enz"/>
</dbReference>
<dbReference type="eggNOG" id="COG4974">
    <property type="taxonomic scope" value="Bacteria"/>
</dbReference>
<dbReference type="RefSeq" id="WP_021726799.1">
    <property type="nucleotide sequence ID" value="NZ_AWEZ01000062.1"/>
</dbReference>
<dbReference type="EMBL" id="AWEZ01000062">
    <property type="protein sequence ID" value="ERL06731.1"/>
    <property type="molecule type" value="Genomic_DNA"/>
</dbReference>
<reference evidence="5 6" key="1">
    <citation type="submission" date="2013-08" db="EMBL/GenBank/DDBJ databases">
        <authorList>
            <person name="Durkin A.S."/>
            <person name="Haft D.R."/>
            <person name="McCorrison J."/>
            <person name="Torralba M."/>
            <person name="Gillis M."/>
            <person name="Haft D.H."/>
            <person name="Methe B."/>
            <person name="Sutton G."/>
            <person name="Nelson K.E."/>
        </authorList>
    </citation>
    <scope>NUCLEOTIDE SEQUENCE [LARGE SCALE GENOMIC DNA]</scope>
    <source>
        <strain evidence="5 6">F0195</strain>
    </source>
</reference>
<dbReference type="CDD" id="cd01189">
    <property type="entry name" value="INT_ICEBs1_C_like"/>
    <property type="match status" value="1"/>
</dbReference>
<dbReference type="InterPro" id="IPR010998">
    <property type="entry name" value="Integrase_recombinase_N"/>
</dbReference>
<dbReference type="Gene3D" id="1.10.150.130">
    <property type="match status" value="1"/>
</dbReference>
<organism evidence="5 6">
    <name type="scientific">Olsenella profusa F0195</name>
    <dbReference type="NCBI Taxonomy" id="1125712"/>
    <lineage>
        <taxon>Bacteria</taxon>
        <taxon>Bacillati</taxon>
        <taxon>Actinomycetota</taxon>
        <taxon>Coriobacteriia</taxon>
        <taxon>Coriobacteriales</taxon>
        <taxon>Atopobiaceae</taxon>
        <taxon>Olsenella</taxon>
    </lineage>
</organism>
<evidence type="ECO:0000313" key="6">
    <source>
        <dbReference type="Proteomes" id="UP000016638"/>
    </source>
</evidence>
<accession>U2V226</accession>
<comment type="similarity">
    <text evidence="1">Belongs to the 'phage' integrase family.</text>
</comment>
<keyword evidence="3" id="KW-0233">DNA recombination</keyword>
<keyword evidence="6" id="KW-1185">Reference proteome</keyword>
<dbReference type="PANTHER" id="PTHR30349:SF64">
    <property type="entry name" value="PROPHAGE INTEGRASE INTD-RELATED"/>
    <property type="match status" value="1"/>
</dbReference>
<dbReference type="Proteomes" id="UP000016638">
    <property type="component" value="Unassembled WGS sequence"/>
</dbReference>
<dbReference type="InterPro" id="IPR002104">
    <property type="entry name" value="Integrase_catalytic"/>
</dbReference>
<dbReference type="Gene3D" id="1.10.443.10">
    <property type="entry name" value="Intergrase catalytic core"/>
    <property type="match status" value="1"/>
</dbReference>